<dbReference type="EMBL" id="JBHTOP010000026">
    <property type="protein sequence ID" value="MFD1672541.1"/>
    <property type="molecule type" value="Genomic_DNA"/>
</dbReference>
<dbReference type="InterPro" id="IPR004143">
    <property type="entry name" value="BPL_LPL_catalytic"/>
</dbReference>
<accession>A0ABW4J874</accession>
<evidence type="ECO:0000313" key="10">
    <source>
        <dbReference type="Proteomes" id="UP001597267"/>
    </source>
</evidence>
<keyword evidence="4 9" id="KW-0436">Ligase</keyword>
<keyword evidence="5" id="KW-0547">Nucleotide-binding</keyword>
<comment type="pathway">
    <text evidence="1">Protein modification; protein lipoylation via exogenous pathway; protein N(6)-(lipoyl)lysine from lipoate: step 2/2.</text>
</comment>
<evidence type="ECO:0000256" key="6">
    <source>
        <dbReference type="ARBA" id="ARBA00022840"/>
    </source>
</evidence>
<keyword evidence="6" id="KW-0067">ATP-binding</keyword>
<evidence type="ECO:0000256" key="5">
    <source>
        <dbReference type="ARBA" id="ARBA00022741"/>
    </source>
</evidence>
<sequence length="328" mass="37517">MIYIPVTSTNIYQNFALEYFLAAEKRFKEPVFMLWSTTPTVMLGKYQDALAELNLNYIQQQSIQVVRRYSGGGTIYTDAGGCQFSFIQPQSTTTISFDTYIETIQQALLDMNISAEKTSRNDLTIKEKKFSGNAQYNHQGYTVHHGSILFDTDLEQMYDALHVDDMKLRSKHIASIRQHTINLKTIRPDLTMADFKTRLIRNVRATFAQHDTYHLTAAERQRVMHLAETLFEDESFIFGKTPHTEISKKHYFPGGGLVQFDLNVNHGILTDLRLTGDFFSNLDASHFAQQLIGRPFRPATLKRPIQQALAAYPILGIQTEDLLDLLFS</sequence>
<evidence type="ECO:0000256" key="7">
    <source>
        <dbReference type="ARBA" id="ARBA00048037"/>
    </source>
</evidence>
<dbReference type="InterPro" id="IPR019491">
    <property type="entry name" value="Lipoate_protein_ligase_C"/>
</dbReference>
<evidence type="ECO:0000256" key="1">
    <source>
        <dbReference type="ARBA" id="ARBA00005085"/>
    </source>
</evidence>
<reference evidence="10" key="1">
    <citation type="journal article" date="2019" name="Int. J. Syst. Evol. Microbiol.">
        <title>The Global Catalogue of Microorganisms (GCM) 10K type strain sequencing project: providing services to taxonomists for standard genome sequencing and annotation.</title>
        <authorList>
            <consortium name="The Broad Institute Genomics Platform"/>
            <consortium name="The Broad Institute Genome Sequencing Center for Infectious Disease"/>
            <person name="Wu L."/>
            <person name="Ma J."/>
        </authorList>
    </citation>
    <scope>NUCLEOTIDE SEQUENCE [LARGE SCALE GENOMIC DNA]</scope>
    <source>
        <strain evidence="10">CCM 8896</strain>
    </source>
</reference>
<dbReference type="PANTHER" id="PTHR12561:SF3">
    <property type="entry name" value="LIPOYLTRANSFERASE 1, MITOCHONDRIAL"/>
    <property type="match status" value="1"/>
</dbReference>
<feature type="domain" description="BPL/LPL catalytic" evidence="8">
    <location>
        <begin position="26"/>
        <end position="211"/>
    </location>
</feature>
<evidence type="ECO:0000256" key="2">
    <source>
        <dbReference type="ARBA" id="ARBA00005124"/>
    </source>
</evidence>
<dbReference type="SUPFAM" id="SSF55681">
    <property type="entry name" value="Class II aaRS and biotin synthetases"/>
    <property type="match status" value="1"/>
</dbReference>
<comment type="catalytic activity">
    <reaction evidence="7">
        <text>L-lysyl-[lipoyl-carrier protein] + (R)-lipoate + ATP = N(6)-[(R)-lipoyl]-L-lysyl-[lipoyl-carrier protein] + AMP + diphosphate + H(+)</text>
        <dbReference type="Rhea" id="RHEA:49288"/>
        <dbReference type="Rhea" id="RHEA-COMP:10500"/>
        <dbReference type="Rhea" id="RHEA-COMP:10502"/>
        <dbReference type="ChEBI" id="CHEBI:15378"/>
        <dbReference type="ChEBI" id="CHEBI:29969"/>
        <dbReference type="ChEBI" id="CHEBI:30616"/>
        <dbReference type="ChEBI" id="CHEBI:33019"/>
        <dbReference type="ChEBI" id="CHEBI:83088"/>
        <dbReference type="ChEBI" id="CHEBI:83099"/>
        <dbReference type="ChEBI" id="CHEBI:456215"/>
        <dbReference type="EC" id="6.3.1.20"/>
    </reaction>
</comment>
<dbReference type="Pfam" id="PF10437">
    <property type="entry name" value="Lip_prot_lig_C"/>
    <property type="match status" value="1"/>
</dbReference>
<protein>
    <recommendedName>
        <fullName evidence="3">lipoate--protein ligase</fullName>
        <ecNumber evidence="3">6.3.1.20</ecNumber>
    </recommendedName>
</protein>
<proteinExistence type="predicted"/>
<evidence type="ECO:0000259" key="8">
    <source>
        <dbReference type="PROSITE" id="PS51733"/>
    </source>
</evidence>
<name>A0ABW4J874_9LACO</name>
<dbReference type="Gene3D" id="3.30.930.10">
    <property type="entry name" value="Bira Bifunctional Protein, Domain 2"/>
    <property type="match status" value="1"/>
</dbReference>
<dbReference type="NCBIfam" id="TIGR00545">
    <property type="entry name" value="lipoyltrans"/>
    <property type="match status" value="1"/>
</dbReference>
<organism evidence="9 10">
    <name type="scientific">Agrilactobacillus yilanensis</name>
    <dbReference type="NCBI Taxonomy" id="2485997"/>
    <lineage>
        <taxon>Bacteria</taxon>
        <taxon>Bacillati</taxon>
        <taxon>Bacillota</taxon>
        <taxon>Bacilli</taxon>
        <taxon>Lactobacillales</taxon>
        <taxon>Lactobacillaceae</taxon>
        <taxon>Agrilactobacillus</taxon>
    </lineage>
</organism>
<dbReference type="Pfam" id="PF21948">
    <property type="entry name" value="LplA-B_cat"/>
    <property type="match status" value="1"/>
</dbReference>
<dbReference type="EC" id="6.3.1.20" evidence="3"/>
<dbReference type="GO" id="GO:0016874">
    <property type="term" value="F:ligase activity"/>
    <property type="evidence" value="ECO:0007669"/>
    <property type="project" value="UniProtKB-KW"/>
</dbReference>
<dbReference type="PROSITE" id="PS51733">
    <property type="entry name" value="BPL_LPL_CATALYTIC"/>
    <property type="match status" value="1"/>
</dbReference>
<keyword evidence="10" id="KW-1185">Reference proteome</keyword>
<comment type="pathway">
    <text evidence="2">Protein modification; protein lipoylation via exogenous pathway; protein N(6)-(lipoyl)lysine from lipoate: step 1/2.</text>
</comment>
<evidence type="ECO:0000256" key="3">
    <source>
        <dbReference type="ARBA" id="ARBA00012367"/>
    </source>
</evidence>
<dbReference type="CDD" id="cd16443">
    <property type="entry name" value="LplA"/>
    <property type="match status" value="1"/>
</dbReference>
<evidence type="ECO:0000256" key="4">
    <source>
        <dbReference type="ARBA" id="ARBA00022598"/>
    </source>
</evidence>
<dbReference type="PANTHER" id="PTHR12561">
    <property type="entry name" value="LIPOATE-PROTEIN LIGASE"/>
    <property type="match status" value="1"/>
</dbReference>
<dbReference type="InterPro" id="IPR004562">
    <property type="entry name" value="LipoylTrfase_LipoateP_Ligase"/>
</dbReference>
<dbReference type="SUPFAM" id="SSF82649">
    <property type="entry name" value="SufE/NifU"/>
    <property type="match status" value="1"/>
</dbReference>
<dbReference type="Gene3D" id="3.30.390.50">
    <property type="entry name" value="CO dehydrogenase flavoprotein, C-terminal domain"/>
    <property type="match status" value="1"/>
</dbReference>
<comment type="caution">
    <text evidence="9">The sequence shown here is derived from an EMBL/GenBank/DDBJ whole genome shotgun (WGS) entry which is preliminary data.</text>
</comment>
<gene>
    <name evidence="9" type="ORF">ACFQ5M_10555</name>
</gene>
<dbReference type="Proteomes" id="UP001597267">
    <property type="component" value="Unassembled WGS sequence"/>
</dbReference>
<evidence type="ECO:0000313" key="9">
    <source>
        <dbReference type="EMBL" id="MFD1672541.1"/>
    </source>
</evidence>
<dbReference type="RefSeq" id="WP_125711958.1">
    <property type="nucleotide sequence ID" value="NZ_JBHTOP010000026.1"/>
</dbReference>
<dbReference type="InterPro" id="IPR045864">
    <property type="entry name" value="aa-tRNA-synth_II/BPL/LPL"/>
</dbReference>